<protein>
    <submittedName>
        <fullName evidence="2">Uncharacterized protein</fullName>
    </submittedName>
</protein>
<evidence type="ECO:0000313" key="2">
    <source>
        <dbReference type="EMBL" id="KAF2657065.1"/>
    </source>
</evidence>
<feature type="transmembrane region" description="Helical" evidence="1">
    <location>
        <begin position="36"/>
        <end position="61"/>
    </location>
</feature>
<keyword evidence="1" id="KW-0472">Membrane</keyword>
<keyword evidence="1" id="KW-1133">Transmembrane helix</keyword>
<organism evidence="2 3">
    <name type="scientific">Lophiostoma macrostomum CBS 122681</name>
    <dbReference type="NCBI Taxonomy" id="1314788"/>
    <lineage>
        <taxon>Eukaryota</taxon>
        <taxon>Fungi</taxon>
        <taxon>Dikarya</taxon>
        <taxon>Ascomycota</taxon>
        <taxon>Pezizomycotina</taxon>
        <taxon>Dothideomycetes</taxon>
        <taxon>Pleosporomycetidae</taxon>
        <taxon>Pleosporales</taxon>
        <taxon>Lophiostomataceae</taxon>
        <taxon>Lophiostoma</taxon>
    </lineage>
</organism>
<accession>A0A6A6TAR6</accession>
<gene>
    <name evidence="2" type="ORF">K491DRAFT_691434</name>
</gene>
<dbReference type="Proteomes" id="UP000799324">
    <property type="component" value="Unassembled WGS sequence"/>
</dbReference>
<feature type="non-terminal residue" evidence="2">
    <location>
        <position position="1"/>
    </location>
</feature>
<proteinExistence type="predicted"/>
<reference evidence="2" key="1">
    <citation type="journal article" date="2020" name="Stud. Mycol.">
        <title>101 Dothideomycetes genomes: a test case for predicting lifestyles and emergence of pathogens.</title>
        <authorList>
            <person name="Haridas S."/>
            <person name="Albert R."/>
            <person name="Binder M."/>
            <person name="Bloem J."/>
            <person name="Labutti K."/>
            <person name="Salamov A."/>
            <person name="Andreopoulos B."/>
            <person name="Baker S."/>
            <person name="Barry K."/>
            <person name="Bills G."/>
            <person name="Bluhm B."/>
            <person name="Cannon C."/>
            <person name="Castanera R."/>
            <person name="Culley D."/>
            <person name="Daum C."/>
            <person name="Ezra D."/>
            <person name="Gonzalez J."/>
            <person name="Henrissat B."/>
            <person name="Kuo A."/>
            <person name="Liang C."/>
            <person name="Lipzen A."/>
            <person name="Lutzoni F."/>
            <person name="Magnuson J."/>
            <person name="Mondo S."/>
            <person name="Nolan M."/>
            <person name="Ohm R."/>
            <person name="Pangilinan J."/>
            <person name="Park H.-J."/>
            <person name="Ramirez L."/>
            <person name="Alfaro M."/>
            <person name="Sun H."/>
            <person name="Tritt A."/>
            <person name="Yoshinaga Y."/>
            <person name="Zwiers L.-H."/>
            <person name="Turgeon B."/>
            <person name="Goodwin S."/>
            <person name="Spatafora J."/>
            <person name="Crous P."/>
            <person name="Grigoriev I."/>
        </authorList>
    </citation>
    <scope>NUCLEOTIDE SEQUENCE</scope>
    <source>
        <strain evidence="2">CBS 122681</strain>
    </source>
</reference>
<dbReference type="AlphaFoldDB" id="A0A6A6TAR6"/>
<keyword evidence="1" id="KW-0812">Transmembrane</keyword>
<evidence type="ECO:0000256" key="1">
    <source>
        <dbReference type="SAM" id="Phobius"/>
    </source>
</evidence>
<sequence>MKDISFAWAGLLVLFSLSNLLFHVSDVGFFNHLSRIHAWVTAAVRYVMFFFNSIALVVLLLRWKIAMDARSYDMVVEDCYDGMWR</sequence>
<name>A0A6A6TAR6_9PLEO</name>
<evidence type="ECO:0000313" key="3">
    <source>
        <dbReference type="Proteomes" id="UP000799324"/>
    </source>
</evidence>
<keyword evidence="3" id="KW-1185">Reference proteome</keyword>
<dbReference type="EMBL" id="MU004329">
    <property type="protein sequence ID" value="KAF2657065.1"/>
    <property type="molecule type" value="Genomic_DNA"/>
</dbReference>